<evidence type="ECO:0000313" key="3">
    <source>
        <dbReference type="EMBL" id="GMT23166.1"/>
    </source>
</evidence>
<feature type="non-terminal residue" evidence="3">
    <location>
        <position position="1"/>
    </location>
</feature>
<evidence type="ECO:0000313" key="4">
    <source>
        <dbReference type="Proteomes" id="UP001432322"/>
    </source>
</evidence>
<reference evidence="3" key="1">
    <citation type="submission" date="2023-10" db="EMBL/GenBank/DDBJ databases">
        <title>Genome assembly of Pristionchus species.</title>
        <authorList>
            <person name="Yoshida K."/>
            <person name="Sommer R.J."/>
        </authorList>
    </citation>
    <scope>NUCLEOTIDE SEQUENCE</scope>
    <source>
        <strain evidence="3">RS5133</strain>
    </source>
</reference>
<gene>
    <name evidence="3" type="ORF">PFISCL1PPCAC_14463</name>
</gene>
<proteinExistence type="predicted"/>
<sequence length="671" mass="76935">STMTKPGPTSKRTLRHDFQEIKKDLESSLKASTGYRSDEFHSVMCGMNELLYKAVESVELMIPYDCSLILPLAFEALDRVSVSMNSQKDVFYKFARCFVQFMEVLNGLDMSILEDNYLTQCDKYPHGDPPSLSRVHRTPKLEMGPPLGSGAVPYKRGRLCPQQPDRLAPSPPIVNPEENASVIPKTEPLDEDEVAWSVEKMQETVSPGSDVPKEEPFYEEMDDAGVEKNMEEKRMMKEEMQETLEVWKNIEDRLNGMHGRVDDHPCCSSTTVPLNLIDDIKEEEGEEYCKEETEEENVINVTVEATKSAPDVERRLADTLLNANHRNYMRTVIRHWNQGMLDQVSAMIGPSRLGEAEQTSPISKTNKGVVAPIVLSRSSVPIRKVGTPKIPVQKKTEMRVDEQRRTFFRLIRAPFKANMSSNRSDTHIRLTPLNNSLERYPEARSVSNDAIKEQPIGEECHREVPSSSTCFVSQPWIRAGNVLPAPPQPAKKYTPCPFCNTRLPVPTIENHIQLVHKQSWLKFAKRCQEDDCDYRSVHDSHVKQHTAAVHGTRYRNWKNTTRLAFPIMTRCPFCPRFLINVTQFIEHMNEDHSTLTSNEAKIFICDWCTFSTDRCYKMYAHWIERDNRCKGGMGFDYVAARQAHKQDLIKQQIEARKLANSLKHDTNYFQD</sequence>
<dbReference type="AlphaFoldDB" id="A0AAV5VXB4"/>
<dbReference type="EMBL" id="BTSY01000004">
    <property type="protein sequence ID" value="GMT23166.1"/>
    <property type="molecule type" value="Genomic_DNA"/>
</dbReference>
<evidence type="ECO:0000256" key="1">
    <source>
        <dbReference type="SAM" id="MobiDB-lite"/>
    </source>
</evidence>
<feature type="domain" description="C2H2-type" evidence="2">
    <location>
        <begin position="525"/>
        <end position="550"/>
    </location>
</feature>
<name>A0AAV5VXB4_9BILA</name>
<dbReference type="InterPro" id="IPR013087">
    <property type="entry name" value="Znf_C2H2_type"/>
</dbReference>
<accession>A0AAV5VXB4</accession>
<keyword evidence="4" id="KW-1185">Reference proteome</keyword>
<comment type="caution">
    <text evidence="3">The sequence shown here is derived from an EMBL/GenBank/DDBJ whole genome shotgun (WGS) entry which is preliminary data.</text>
</comment>
<dbReference type="Proteomes" id="UP001432322">
    <property type="component" value="Unassembled WGS sequence"/>
</dbReference>
<feature type="domain" description="C2H2-type" evidence="2">
    <location>
        <begin position="494"/>
        <end position="516"/>
    </location>
</feature>
<feature type="domain" description="C2H2-type" evidence="2">
    <location>
        <begin position="569"/>
        <end position="592"/>
    </location>
</feature>
<dbReference type="SMART" id="SM00355">
    <property type="entry name" value="ZnF_C2H2"/>
    <property type="match status" value="3"/>
</dbReference>
<protein>
    <recommendedName>
        <fullName evidence="2">C2H2-type domain-containing protein</fullName>
    </recommendedName>
</protein>
<feature type="region of interest" description="Disordered" evidence="1">
    <location>
        <begin position="129"/>
        <end position="148"/>
    </location>
</feature>
<evidence type="ECO:0000259" key="2">
    <source>
        <dbReference type="SMART" id="SM00355"/>
    </source>
</evidence>
<organism evidence="3 4">
    <name type="scientific">Pristionchus fissidentatus</name>
    <dbReference type="NCBI Taxonomy" id="1538716"/>
    <lineage>
        <taxon>Eukaryota</taxon>
        <taxon>Metazoa</taxon>
        <taxon>Ecdysozoa</taxon>
        <taxon>Nematoda</taxon>
        <taxon>Chromadorea</taxon>
        <taxon>Rhabditida</taxon>
        <taxon>Rhabditina</taxon>
        <taxon>Diplogasteromorpha</taxon>
        <taxon>Diplogasteroidea</taxon>
        <taxon>Neodiplogasteridae</taxon>
        <taxon>Pristionchus</taxon>
    </lineage>
</organism>